<protein>
    <submittedName>
        <fullName evidence="1">Uncharacterized protein</fullName>
    </submittedName>
</protein>
<organism evidence="1">
    <name type="scientific">Rhizophora mucronata</name>
    <name type="common">Asiatic mangrove</name>
    <dbReference type="NCBI Taxonomy" id="61149"/>
    <lineage>
        <taxon>Eukaryota</taxon>
        <taxon>Viridiplantae</taxon>
        <taxon>Streptophyta</taxon>
        <taxon>Embryophyta</taxon>
        <taxon>Tracheophyta</taxon>
        <taxon>Spermatophyta</taxon>
        <taxon>Magnoliopsida</taxon>
        <taxon>eudicotyledons</taxon>
        <taxon>Gunneridae</taxon>
        <taxon>Pentapetalae</taxon>
        <taxon>rosids</taxon>
        <taxon>fabids</taxon>
        <taxon>Malpighiales</taxon>
        <taxon>Rhizophoraceae</taxon>
        <taxon>Rhizophora</taxon>
    </lineage>
</organism>
<name>A0A2P2PDF7_RHIMU</name>
<evidence type="ECO:0000313" key="1">
    <source>
        <dbReference type="EMBL" id="MBX52746.1"/>
    </source>
</evidence>
<accession>A0A2P2PDF7</accession>
<reference evidence="1" key="1">
    <citation type="submission" date="2018-02" db="EMBL/GenBank/DDBJ databases">
        <title>Rhizophora mucronata_Transcriptome.</title>
        <authorList>
            <person name="Meera S.P."/>
            <person name="Sreeshan A."/>
            <person name="Augustine A."/>
        </authorList>
    </citation>
    <scope>NUCLEOTIDE SEQUENCE</scope>
    <source>
        <tissue evidence="1">Leaf</tissue>
    </source>
</reference>
<proteinExistence type="predicted"/>
<sequence>MVVMKRCWRN</sequence>
<dbReference type="EMBL" id="GGEC01072262">
    <property type="protein sequence ID" value="MBX52746.1"/>
    <property type="molecule type" value="Transcribed_RNA"/>
</dbReference>